<dbReference type="KEGG" id="noa:BKM31_18555"/>
<accession>A0A1U9ZZ13</accession>
<name>A0A1U9ZZ13_9ACTN</name>
<evidence type="ECO:0000313" key="2">
    <source>
        <dbReference type="Proteomes" id="UP000190797"/>
    </source>
</evidence>
<gene>
    <name evidence="1" type="ORF">BKM31_18555</name>
</gene>
<dbReference type="Proteomes" id="UP000190797">
    <property type="component" value="Chromosome"/>
</dbReference>
<dbReference type="AlphaFoldDB" id="A0A1U9ZZ13"/>
<proteinExistence type="predicted"/>
<evidence type="ECO:0000313" key="1">
    <source>
        <dbReference type="EMBL" id="AQZ63196.1"/>
    </source>
</evidence>
<organism evidence="1 2">
    <name type="scientific">[Actinomadura] parvosata subsp. kistnae</name>
    <dbReference type="NCBI Taxonomy" id="1909395"/>
    <lineage>
        <taxon>Bacteria</taxon>
        <taxon>Bacillati</taxon>
        <taxon>Actinomycetota</taxon>
        <taxon>Actinomycetes</taxon>
        <taxon>Streptosporangiales</taxon>
        <taxon>Streptosporangiaceae</taxon>
        <taxon>Nonomuraea</taxon>
    </lineage>
</organism>
<sequence>MSRAAVTTGASGSMTRAGEVISAPALSPRKLAVAAAGGATDAGAQRGTVVVAVVVLLELLLGQQIGFGDDADDVIVVVQDRYAADALVNEQLGDDVEGGVLVDGGDVGGHDVCDDAGHGALLRCLTRTMPGTVRASTSAILLACSCGGPLNSAIPSRTVTSQLGPKGWCVRSASMTALHRSSSMRASIAIRSPRLTMPTIRSR</sequence>
<dbReference type="EMBL" id="CP017717">
    <property type="protein sequence ID" value="AQZ63196.1"/>
    <property type="molecule type" value="Genomic_DNA"/>
</dbReference>
<reference evidence="2" key="1">
    <citation type="journal article" date="2017" name="Med. Chem. Commun.">
        <title>Nonomuraea sp. ATCC 55076 harbours the largest actinomycete chromosome to date and the kistamicin biosynthetic gene cluster.</title>
        <authorList>
            <person name="Nazari B."/>
            <person name="Forneris C.C."/>
            <person name="Gibson M.I."/>
            <person name="Moon K."/>
            <person name="Schramma K.R."/>
            <person name="Seyedsayamdost M.R."/>
        </authorList>
    </citation>
    <scope>NUCLEOTIDE SEQUENCE [LARGE SCALE GENOMIC DNA]</scope>
    <source>
        <strain evidence="2">ATCC 55076</strain>
    </source>
</reference>
<protein>
    <submittedName>
        <fullName evidence="1">Uncharacterized protein</fullName>
    </submittedName>
</protein>
<keyword evidence="2" id="KW-1185">Reference proteome</keyword>